<dbReference type="EMBL" id="CP036276">
    <property type="protein sequence ID" value="QDU45923.1"/>
    <property type="molecule type" value="Genomic_DNA"/>
</dbReference>
<organism evidence="1 2">
    <name type="scientific">Symmachiella dynata</name>
    <dbReference type="NCBI Taxonomy" id="2527995"/>
    <lineage>
        <taxon>Bacteria</taxon>
        <taxon>Pseudomonadati</taxon>
        <taxon>Planctomycetota</taxon>
        <taxon>Planctomycetia</taxon>
        <taxon>Planctomycetales</taxon>
        <taxon>Planctomycetaceae</taxon>
        <taxon>Symmachiella</taxon>
    </lineage>
</organism>
<dbReference type="InterPro" id="IPR011466">
    <property type="entry name" value="DUF1572"/>
</dbReference>
<proteinExistence type="predicted"/>
<dbReference type="SUPFAM" id="SSF109854">
    <property type="entry name" value="DinB/YfiT-like putative metalloenzymes"/>
    <property type="match status" value="1"/>
</dbReference>
<gene>
    <name evidence="1" type="ORF">Mal52_44200</name>
</gene>
<evidence type="ECO:0000313" key="2">
    <source>
        <dbReference type="Proteomes" id="UP000319383"/>
    </source>
</evidence>
<dbReference type="Gene3D" id="1.20.120.450">
    <property type="entry name" value="dinb family like domain"/>
    <property type="match status" value="1"/>
</dbReference>
<dbReference type="KEGG" id="sdyn:Mal52_44200"/>
<dbReference type="Proteomes" id="UP000319383">
    <property type="component" value="Chromosome"/>
</dbReference>
<dbReference type="Pfam" id="PF07609">
    <property type="entry name" value="DUF1572"/>
    <property type="match status" value="1"/>
</dbReference>
<sequence length="185" mass="20851">MPIESTPNHNIRPQGDSAADAFIAESRQTLDSAQQKIVHCLDQLTEDDLQWRPFPSANSLQMIVLHLCGNVRQWIMHGVGEQPDVRNRPQEFAEQPRLAKAVLLAQLSQTIADADAVLREFDIQRLTEARNVQGFDANLLSVIYDSVSHFVGHTHQIVYITRLRLGDAYRFAWVPEGIDRAQGGE</sequence>
<name>A0A517ZTW8_9PLAN</name>
<keyword evidence="2" id="KW-1185">Reference proteome</keyword>
<dbReference type="InterPro" id="IPR034660">
    <property type="entry name" value="DinB/YfiT-like"/>
</dbReference>
<dbReference type="RefSeq" id="WP_197534366.1">
    <property type="nucleotide sequence ID" value="NZ_CP036276.1"/>
</dbReference>
<accession>A0A517ZTW8</accession>
<protein>
    <submittedName>
        <fullName evidence="1">DinB superfamily protein</fullName>
    </submittedName>
</protein>
<dbReference type="AlphaFoldDB" id="A0A517ZTW8"/>
<evidence type="ECO:0000313" key="1">
    <source>
        <dbReference type="EMBL" id="QDU45923.1"/>
    </source>
</evidence>
<reference evidence="1 2" key="1">
    <citation type="submission" date="2019-02" db="EMBL/GenBank/DDBJ databases">
        <title>Deep-cultivation of Planctomycetes and their phenomic and genomic characterization uncovers novel biology.</title>
        <authorList>
            <person name="Wiegand S."/>
            <person name="Jogler M."/>
            <person name="Boedeker C."/>
            <person name="Pinto D."/>
            <person name="Vollmers J."/>
            <person name="Rivas-Marin E."/>
            <person name="Kohn T."/>
            <person name="Peeters S.H."/>
            <person name="Heuer A."/>
            <person name="Rast P."/>
            <person name="Oberbeckmann S."/>
            <person name="Bunk B."/>
            <person name="Jeske O."/>
            <person name="Meyerdierks A."/>
            <person name="Storesund J.E."/>
            <person name="Kallscheuer N."/>
            <person name="Luecker S."/>
            <person name="Lage O.M."/>
            <person name="Pohl T."/>
            <person name="Merkel B.J."/>
            <person name="Hornburger P."/>
            <person name="Mueller R.-W."/>
            <person name="Bruemmer F."/>
            <person name="Labrenz M."/>
            <person name="Spormann A.M."/>
            <person name="Op den Camp H."/>
            <person name="Overmann J."/>
            <person name="Amann R."/>
            <person name="Jetten M.S.M."/>
            <person name="Mascher T."/>
            <person name="Medema M.H."/>
            <person name="Devos D.P."/>
            <person name="Kaster A.-K."/>
            <person name="Ovreas L."/>
            <person name="Rohde M."/>
            <person name="Galperin M.Y."/>
            <person name="Jogler C."/>
        </authorList>
    </citation>
    <scope>NUCLEOTIDE SEQUENCE [LARGE SCALE GENOMIC DNA]</scope>
    <source>
        <strain evidence="1 2">Mal52</strain>
    </source>
</reference>